<dbReference type="PANTHER" id="PTHR36573">
    <property type="entry name" value="INTERMEMBRANE PHOSPHOLIPID TRANSPORT SYSTEM BINDING PROTEIN MLAC"/>
    <property type="match status" value="1"/>
</dbReference>
<dbReference type="InterPro" id="IPR017842">
    <property type="entry name" value="Hopanoid_biosyn-assoc_HpnM"/>
</dbReference>
<evidence type="ECO:0000313" key="2">
    <source>
        <dbReference type="Proteomes" id="UP000183454"/>
    </source>
</evidence>
<accession>A0A1H2VFQ2</accession>
<dbReference type="Proteomes" id="UP000183454">
    <property type="component" value="Unassembled WGS sequence"/>
</dbReference>
<dbReference type="Pfam" id="PF05494">
    <property type="entry name" value="MlaC"/>
    <property type="match status" value="1"/>
</dbReference>
<dbReference type="InterPro" id="IPR008869">
    <property type="entry name" value="MlaC/ttg2D"/>
</dbReference>
<name>A0A1H2VFQ2_9PROT</name>
<dbReference type="InterPro" id="IPR042245">
    <property type="entry name" value="Tgt2/MlaC_sf"/>
</dbReference>
<dbReference type="EMBL" id="FNNH01000021">
    <property type="protein sequence ID" value="SDW67147.1"/>
    <property type="molecule type" value="Genomic_DNA"/>
</dbReference>
<dbReference type="NCBIfam" id="TIGR03481">
    <property type="entry name" value="HpnM"/>
    <property type="match status" value="1"/>
</dbReference>
<dbReference type="PANTHER" id="PTHR36573:SF1">
    <property type="entry name" value="INTERMEMBRANE PHOSPHOLIPID TRANSPORT SYSTEM BINDING PROTEIN MLAC"/>
    <property type="match status" value="1"/>
</dbReference>
<reference evidence="1 2" key="1">
    <citation type="submission" date="2016-10" db="EMBL/GenBank/DDBJ databases">
        <authorList>
            <person name="de Groot N.N."/>
        </authorList>
    </citation>
    <scope>NUCLEOTIDE SEQUENCE [LARGE SCALE GENOMIC DNA]</scope>
    <source>
        <strain evidence="1 2">Nm110</strain>
    </source>
</reference>
<dbReference type="Gene3D" id="3.10.450.710">
    <property type="entry name" value="Tgt2/MlaC"/>
    <property type="match status" value="1"/>
</dbReference>
<organism evidence="1 2">
    <name type="scientific">Nitrosomonas communis</name>
    <dbReference type="NCBI Taxonomy" id="44574"/>
    <lineage>
        <taxon>Bacteria</taxon>
        <taxon>Pseudomonadati</taxon>
        <taxon>Pseudomonadota</taxon>
        <taxon>Betaproteobacteria</taxon>
        <taxon>Nitrosomonadales</taxon>
        <taxon>Nitrosomonadaceae</taxon>
        <taxon>Nitrosomonas</taxon>
    </lineage>
</organism>
<dbReference type="PIRSF" id="PIRSF004649">
    <property type="entry name" value="MlaC"/>
    <property type="match status" value="1"/>
</dbReference>
<gene>
    <name evidence="1" type="ORF">SAMN05421882_102150</name>
</gene>
<dbReference type="AlphaFoldDB" id="A0A1H2VFQ2"/>
<protein>
    <submittedName>
        <fullName evidence="1">Phospholipid transport system substrate-binding protein</fullName>
    </submittedName>
</protein>
<proteinExistence type="predicted"/>
<evidence type="ECO:0000313" key="1">
    <source>
        <dbReference type="EMBL" id="SDW67147.1"/>
    </source>
</evidence>
<sequence>MRSLLEFRNLKYVLITLILLPLVAVTSAQDFQSDTPEHVIHGLQETFIQAMKKGDELGYRGRLELMTPIINRSHDIDTIIRSILGANWNKLDGEQQQKITETFRKLSIATYAERFDHYEGERFEVIERRSLPRDQILVRSKLIPADGNPINFDYVLHQSKDGWRIINILVDGVSDLALKRAEYNAILKRDGFQALISMLEQKILQSEHN</sequence>